<reference evidence="1 2" key="1">
    <citation type="journal article" date="2016" name="Mol. Biol. Evol.">
        <title>Comparative Genomics of Early-Diverging Mushroom-Forming Fungi Provides Insights into the Origins of Lignocellulose Decay Capabilities.</title>
        <authorList>
            <person name="Nagy L.G."/>
            <person name="Riley R."/>
            <person name="Tritt A."/>
            <person name="Adam C."/>
            <person name="Daum C."/>
            <person name="Floudas D."/>
            <person name="Sun H."/>
            <person name="Yadav J.S."/>
            <person name="Pangilinan J."/>
            <person name="Larsson K.H."/>
            <person name="Matsuura K."/>
            <person name="Barry K."/>
            <person name="Labutti K."/>
            <person name="Kuo R."/>
            <person name="Ohm R.A."/>
            <person name="Bhattacharya S.S."/>
            <person name="Shirouzu T."/>
            <person name="Yoshinaga Y."/>
            <person name="Martin F.M."/>
            <person name="Grigoriev I.V."/>
            <person name="Hibbett D.S."/>
        </authorList>
    </citation>
    <scope>NUCLEOTIDE SEQUENCE [LARGE SCALE GENOMIC DNA]</scope>
    <source>
        <strain evidence="1 2">HHB12029</strain>
    </source>
</reference>
<evidence type="ECO:0000313" key="2">
    <source>
        <dbReference type="Proteomes" id="UP000077266"/>
    </source>
</evidence>
<keyword evidence="2" id="KW-1185">Reference proteome</keyword>
<gene>
    <name evidence="1" type="ORF">EXIGLDRAFT_784621</name>
</gene>
<feature type="non-terminal residue" evidence="1">
    <location>
        <position position="239"/>
    </location>
</feature>
<evidence type="ECO:0000313" key="1">
    <source>
        <dbReference type="EMBL" id="KZV77895.1"/>
    </source>
</evidence>
<dbReference type="InParanoid" id="A0A166MD07"/>
<organism evidence="1 2">
    <name type="scientific">Exidia glandulosa HHB12029</name>
    <dbReference type="NCBI Taxonomy" id="1314781"/>
    <lineage>
        <taxon>Eukaryota</taxon>
        <taxon>Fungi</taxon>
        <taxon>Dikarya</taxon>
        <taxon>Basidiomycota</taxon>
        <taxon>Agaricomycotina</taxon>
        <taxon>Agaricomycetes</taxon>
        <taxon>Auriculariales</taxon>
        <taxon>Exidiaceae</taxon>
        <taxon>Exidia</taxon>
    </lineage>
</organism>
<sequence length="239" mass="28277">MNYENSIPDRTSYTPLLILCACIELGRDYVLVLWGDGLRRDLTWEDRLDVEIAFPILLEHFYREGMVYTPTEVEELRDEIAHEEEERRSLGIDERRPRPLRDQVRYAIRRFIHTPQTRDTLEPWILNFLRDPLSLVREYEPVRPTDYRILVSDRGDRIVPRRIVEFQQNSQWRGLVSPAQGAAPPTLELDPDRPLVAVLYRPRYEDATNPLDPGDLRRLQAVWVAVQVYLGYLPRVHVY</sequence>
<dbReference type="EMBL" id="KV427398">
    <property type="protein sequence ID" value="KZV77895.1"/>
    <property type="molecule type" value="Genomic_DNA"/>
</dbReference>
<dbReference type="AlphaFoldDB" id="A0A166MD07"/>
<dbReference type="Proteomes" id="UP000077266">
    <property type="component" value="Unassembled WGS sequence"/>
</dbReference>
<accession>A0A166MD07</accession>
<name>A0A166MD07_EXIGL</name>
<proteinExistence type="predicted"/>
<protein>
    <submittedName>
        <fullName evidence="1">Uncharacterized protein</fullName>
    </submittedName>
</protein>